<dbReference type="AlphaFoldDB" id="A0A0D7ADF3"/>
<proteinExistence type="predicted"/>
<gene>
    <name evidence="2" type="ORF">FISHEDRAFT_74249</name>
</gene>
<feature type="region of interest" description="Disordered" evidence="1">
    <location>
        <begin position="113"/>
        <end position="150"/>
    </location>
</feature>
<dbReference type="Proteomes" id="UP000054144">
    <property type="component" value="Unassembled WGS sequence"/>
</dbReference>
<organism evidence="2 3">
    <name type="scientific">Fistulina hepatica ATCC 64428</name>
    <dbReference type="NCBI Taxonomy" id="1128425"/>
    <lineage>
        <taxon>Eukaryota</taxon>
        <taxon>Fungi</taxon>
        <taxon>Dikarya</taxon>
        <taxon>Basidiomycota</taxon>
        <taxon>Agaricomycotina</taxon>
        <taxon>Agaricomycetes</taxon>
        <taxon>Agaricomycetidae</taxon>
        <taxon>Agaricales</taxon>
        <taxon>Fistulinaceae</taxon>
        <taxon>Fistulina</taxon>
    </lineage>
</organism>
<feature type="region of interest" description="Disordered" evidence="1">
    <location>
        <begin position="49"/>
        <end position="95"/>
    </location>
</feature>
<protein>
    <submittedName>
        <fullName evidence="2">Uncharacterized protein</fullName>
    </submittedName>
</protein>
<sequence length="198" mass="21710">MGRKKKAVLRQLAAARAARWHKRKNTTPPPPNDLHLEVCESAHCDDEIEILAPPPPRTGPAETDLCERDGGGISASREAALNELPPTSQESTEPTAYEKISMSFEAGKETWKRAEKKRGLGGYTGRAESTRRHRRAQARQRAVEDERLRQTKGAEIMRQFVLAGRAQATVSARIQLSAASRTPLATSADDEPGPPLAQ</sequence>
<dbReference type="EMBL" id="KN881914">
    <property type="protein sequence ID" value="KIY47911.1"/>
    <property type="molecule type" value="Genomic_DNA"/>
</dbReference>
<evidence type="ECO:0000256" key="1">
    <source>
        <dbReference type="SAM" id="MobiDB-lite"/>
    </source>
</evidence>
<name>A0A0D7ADF3_9AGAR</name>
<accession>A0A0D7ADF3</accession>
<evidence type="ECO:0000313" key="3">
    <source>
        <dbReference type="Proteomes" id="UP000054144"/>
    </source>
</evidence>
<reference evidence="2 3" key="1">
    <citation type="journal article" date="2015" name="Fungal Genet. Biol.">
        <title>Evolution of novel wood decay mechanisms in Agaricales revealed by the genome sequences of Fistulina hepatica and Cylindrobasidium torrendii.</title>
        <authorList>
            <person name="Floudas D."/>
            <person name="Held B.W."/>
            <person name="Riley R."/>
            <person name="Nagy L.G."/>
            <person name="Koehler G."/>
            <person name="Ransdell A.S."/>
            <person name="Younus H."/>
            <person name="Chow J."/>
            <person name="Chiniquy J."/>
            <person name="Lipzen A."/>
            <person name="Tritt A."/>
            <person name="Sun H."/>
            <person name="Haridas S."/>
            <person name="LaButti K."/>
            <person name="Ohm R.A."/>
            <person name="Kues U."/>
            <person name="Blanchette R.A."/>
            <person name="Grigoriev I.V."/>
            <person name="Minto R.E."/>
            <person name="Hibbett D.S."/>
        </authorList>
    </citation>
    <scope>NUCLEOTIDE SEQUENCE [LARGE SCALE GENOMIC DNA]</scope>
    <source>
        <strain evidence="2 3">ATCC 64428</strain>
    </source>
</reference>
<feature type="compositionally biased region" description="Polar residues" evidence="1">
    <location>
        <begin position="85"/>
        <end position="94"/>
    </location>
</feature>
<evidence type="ECO:0000313" key="2">
    <source>
        <dbReference type="EMBL" id="KIY47911.1"/>
    </source>
</evidence>
<feature type="region of interest" description="Disordered" evidence="1">
    <location>
        <begin position="178"/>
        <end position="198"/>
    </location>
</feature>
<keyword evidence="3" id="KW-1185">Reference proteome</keyword>